<dbReference type="RefSeq" id="WP_118887113.1">
    <property type="nucleotide sequence ID" value="NZ_CP032100.1"/>
</dbReference>
<dbReference type="PANTHER" id="PTHR12526:SF630">
    <property type="entry name" value="GLYCOSYLTRANSFERASE"/>
    <property type="match status" value="1"/>
</dbReference>
<evidence type="ECO:0000313" key="4">
    <source>
        <dbReference type="Proteomes" id="UP000263040"/>
    </source>
</evidence>
<evidence type="ECO:0000313" key="3">
    <source>
        <dbReference type="EMBL" id="AXX90527.1"/>
    </source>
</evidence>
<reference evidence="3 4" key="1">
    <citation type="submission" date="2018-08" db="EMBL/GenBank/DDBJ databases">
        <title>Complete genome of the Arcobacter suis type strain LMG 26152.</title>
        <authorList>
            <person name="Miller W.G."/>
            <person name="Yee E."/>
            <person name="Bono J.L."/>
        </authorList>
    </citation>
    <scope>NUCLEOTIDE SEQUENCE [LARGE SCALE GENOMIC DNA]</scope>
    <source>
        <strain evidence="3 4">CECT 7833</strain>
    </source>
</reference>
<dbReference type="Pfam" id="PF00534">
    <property type="entry name" value="Glycos_transf_1"/>
    <property type="match status" value="1"/>
</dbReference>
<sequence length="362" mass="40689">MKIVQVIPELNEGGVERGVVELNREFVKKGIESFVISDGGKLENQINLDGGNHIKFDVCSKNIFTAFSRVNALKKILKEINPDIIHVRSRVPAWLVYFANKKSNIKVVSTVHGFNSVGFYSSIMQKSDAVICVSNSIKEYIQKHYQTSENKITVIPRGIDLELFNPKKIDETFIENFKKEFDLGDKFVVSSVGRVTQLKDYETFIKAILLVKKEIPNIIGLIVGGVRSDKEDYLNSLKNLIKELNLEENIIFTGSQSKIEQIYALSDVVISSSKKPESFGRAVAEAICMNKPAIATNHGGVKDIIIENVNGFFFEVGNDKELADNILKARTLKFDGYDYISTNFSLGNMVMKTIKVYEDLLK</sequence>
<dbReference type="Gene3D" id="3.40.50.2000">
    <property type="entry name" value="Glycogen Phosphorylase B"/>
    <property type="match status" value="2"/>
</dbReference>
<dbReference type="InterPro" id="IPR001296">
    <property type="entry name" value="Glyco_trans_1"/>
</dbReference>
<accession>A0AAD0T1R9</accession>
<dbReference type="SUPFAM" id="SSF53756">
    <property type="entry name" value="UDP-Glycosyltransferase/glycogen phosphorylase"/>
    <property type="match status" value="1"/>
</dbReference>
<evidence type="ECO:0000259" key="2">
    <source>
        <dbReference type="Pfam" id="PF13439"/>
    </source>
</evidence>
<protein>
    <submittedName>
        <fullName evidence="3">Glycosyltransferase, family 1</fullName>
    </submittedName>
</protein>
<dbReference type="PANTHER" id="PTHR12526">
    <property type="entry name" value="GLYCOSYLTRANSFERASE"/>
    <property type="match status" value="1"/>
</dbReference>
<evidence type="ECO:0000259" key="1">
    <source>
        <dbReference type="Pfam" id="PF00534"/>
    </source>
</evidence>
<dbReference type="InterPro" id="IPR028098">
    <property type="entry name" value="Glyco_trans_4-like_N"/>
</dbReference>
<dbReference type="KEGG" id="asui:ASUIS_2081"/>
<feature type="domain" description="Glycosyl transferase family 1" evidence="1">
    <location>
        <begin position="176"/>
        <end position="329"/>
    </location>
</feature>
<dbReference type="Proteomes" id="UP000263040">
    <property type="component" value="Chromosome"/>
</dbReference>
<feature type="domain" description="Glycosyltransferase subfamily 4-like N-terminal" evidence="2">
    <location>
        <begin position="13"/>
        <end position="162"/>
    </location>
</feature>
<dbReference type="Pfam" id="PF13439">
    <property type="entry name" value="Glyco_transf_4"/>
    <property type="match status" value="1"/>
</dbReference>
<proteinExistence type="predicted"/>
<gene>
    <name evidence="3" type="ORF">ASUIS_2081</name>
</gene>
<organism evidence="3 4">
    <name type="scientific">Arcobacter suis CECT 7833</name>
    <dbReference type="NCBI Taxonomy" id="663365"/>
    <lineage>
        <taxon>Bacteria</taxon>
        <taxon>Pseudomonadati</taxon>
        <taxon>Campylobacterota</taxon>
        <taxon>Epsilonproteobacteria</taxon>
        <taxon>Campylobacterales</taxon>
        <taxon>Arcobacteraceae</taxon>
        <taxon>Arcobacter</taxon>
    </lineage>
</organism>
<name>A0AAD0T1R9_9BACT</name>
<dbReference type="GO" id="GO:0016757">
    <property type="term" value="F:glycosyltransferase activity"/>
    <property type="evidence" value="ECO:0007669"/>
    <property type="project" value="InterPro"/>
</dbReference>
<keyword evidence="4" id="KW-1185">Reference proteome</keyword>
<dbReference type="EMBL" id="CP032100">
    <property type="protein sequence ID" value="AXX90527.1"/>
    <property type="molecule type" value="Genomic_DNA"/>
</dbReference>
<dbReference type="CDD" id="cd03801">
    <property type="entry name" value="GT4_PimA-like"/>
    <property type="match status" value="1"/>
</dbReference>
<dbReference type="AlphaFoldDB" id="A0AAD0T1R9"/>